<dbReference type="GO" id="GO:0044550">
    <property type="term" value="P:secondary metabolite biosynthetic process"/>
    <property type="evidence" value="ECO:0007669"/>
    <property type="project" value="TreeGrafter"/>
</dbReference>
<dbReference type="CDD" id="cd02142">
    <property type="entry name" value="McbC_SagB-like_oxidoreductase"/>
    <property type="match status" value="1"/>
</dbReference>
<dbReference type="InterPro" id="IPR029479">
    <property type="entry name" value="Nitroreductase"/>
</dbReference>
<dbReference type="InterPro" id="IPR000415">
    <property type="entry name" value="Nitroreductase-like"/>
</dbReference>
<dbReference type="NCBIfam" id="TIGR01733">
    <property type="entry name" value="AA-adenyl-dom"/>
    <property type="match status" value="1"/>
</dbReference>
<dbReference type="Gene3D" id="3.40.109.10">
    <property type="entry name" value="NADH Oxidase"/>
    <property type="match status" value="1"/>
</dbReference>
<evidence type="ECO:0000256" key="7">
    <source>
        <dbReference type="ARBA" id="ARBA00022598"/>
    </source>
</evidence>
<dbReference type="InterPro" id="IPR006162">
    <property type="entry name" value="Ppantetheine_attach_site"/>
</dbReference>
<dbReference type="CDD" id="cd05931">
    <property type="entry name" value="FAAL"/>
    <property type="match status" value="1"/>
</dbReference>
<accession>A0A7W3WVN7</accession>
<dbReference type="Pfam" id="PF00881">
    <property type="entry name" value="Nitroreductase"/>
    <property type="match status" value="1"/>
</dbReference>
<sequence length="2068" mass="221413">MTASTPHDVARTARPLPQVLREHAERAPGETAFVFPAFDESTGLELPPVRLTRGALDRAARALAATLQADGAGGGRVLLLLPPGPDFVVGLFACYYAGCCAIACPPPTAGRPVGPEDRFAQLGADAEVAAVVTVPGVESEETRAAWAAAGAPTAAHWLTLRDTAVVGGGAAPEEWAPPAPDGAALALLQYTSGSTGAPKGVMVSYANLLEQLRVFRDLAELPAGADVVTWMPVYHALGIAGTVTMSQFVGGRCTLLTPDDFIAEPFRWLKAVSDATAPVLSCGPNFAYDRCVERVTPEQREQLDLGRWHAAFNAAERIQRRTIEEFTTAFAPHGFRRAAWFPGYGLTEVTLGISGRRGPDPLALTVDAAALEKGRADNPAAHGARTLDLVGCGPAHPRVRMLLVDPATRTEVPDGEVGEVWIAGDVVNQGYWRRPEQTEETFTGHLADGDGPYLRSGDLAFRHSGEIVICGRSKELIIIRGRNIHPQDVEAAARRAHPALATAPAAAFSVDGEEGERLVLVQSLPSPESDDLDLAALAADVRTAVAADQEVEPHEVLFVRPADIPMTGSGKIRRTTCRQTYLDGGLAPLHTGRTRPAGGERAPAPTTAAASPLRDMVLALPPELRQAVLVTEVRRRAGALLGRAVDDVPADRPPAALGLESLRSVELRHGLARDFRVPLPMADFLGGDLNAVGALLARGLTAPTATEAEAPDGDTPAGAVDPQWPPLVPDPDHRHDPFPLTEIQHAYLTGRSDAYELGGTSIHLYTEHDHPDLDVPRLRRALDALVRRHEMLRAVISSDGTQRVLPEVGAVPVTEHDLRDAPEPERAAHLERLRDRLSHQVMPSDSWPLFDVHVTRLAGTRCRVHLGIDLLIADVASVRMFFLELGELYAAPDPDALPAPARTASFRDYVLAARALRDTDAYRRSRDYWLRRIDSLPPGPRLPQAATPGQGPARRTRRAARLDAAGWTRIRERAAARGLTPSAVQLAAYATVLGTWSRSGHFTLDLPLFNRHPLHEEVDSLIGDFTSVTLLEVDLRAGGGPAALAHRVQRQLWQDLDHRWFSGVEVLRELTRARGLPATDFSSVVFASAREQGRDQDFAHGELGADWLGEPGFAVSQTPQVLLDHQVYEDRGALTYKWDAVEDRFPPGVLDEMFHAYGRLLRTLADDEAAWDAEHLPEVLPAAQQRLFETANSTAGPAPEGLLCSAFLDRAARHPEATAVIAGTGTLSYGELHRHACRHARRLRAAGAGPGRLVAVHAAKGPAQIAAVLAVHLAGAAYLPIDPELPAARRAWLLEHSGADLVLTTAQPEGEGRPGGVTVLPLDLADTSPPDAPLTPPQTADDLAYVLYTSGSTGTPKGVAVRHRAALNTVVDFAERCALSERDRVLALSALSFDLSVADIFAVLGTGGALVLPDPSAVADPAHWAELMAEHRVTLWNSVPALLQMLLDHLGDAPETAGGAPRAALSALREVWLSGDWIPVDLPGRLRASAPAARVTSAGGATEAAIWSIAHATGEHDTTRDSIPYGRAMRNQTVHVLNDRYEPCPVGVTGEITIGGLGLADGYWRDPDRTARAFVTHPRTGERLYRTGDLGRWLPEGEIEILGREDQQVKIRGHRVELGEVEAALLRLPQVRAAAATVVGGAGRTRRLAAVVVSEHTAPGDDAAGAAAEYRENFGDDILTEPAARLAFTAERQTARPQPDGVAHPLPVTTTAPPPTRASHRAYGREPLPTASLAALLEPLRAHEQVPAPGLAPTRRRYASAGGLYPVQTYLYVVDGRVAGLPGGTYRHDPYEHRLVAVHEGARLDPAAHGPLPMLADAAFWLLLVADRAAVDPMYGTRARDFCLLEAGLMAQLVEDAAPPVRLGLCQAGALRATDELRAALALSTGEEPLHALVGGPLADPADAPTPPTAAGLGEALRERLAEVLPAPLVPSVYAEVERLPLTDRGKLDRAALTDLAERAASRERPADAPSGPTETAVLAVLHAQLERDDIGATDHLLELGVDSVLMVRLHRAVQEAVGRTFPLAAMFEHPSVRALAGHLDRPETPQPPSRPARSDRSERRRAARRRP</sequence>
<feature type="domain" description="Carrier" evidence="12">
    <location>
        <begin position="1969"/>
        <end position="2044"/>
    </location>
</feature>
<feature type="region of interest" description="Disordered" evidence="11">
    <location>
        <begin position="1892"/>
        <end position="1911"/>
    </location>
</feature>
<dbReference type="Gene3D" id="3.40.50.12780">
    <property type="entry name" value="N-terminal domain of ligase-like"/>
    <property type="match status" value="2"/>
</dbReference>
<dbReference type="GO" id="GO:0008610">
    <property type="term" value="P:lipid biosynthetic process"/>
    <property type="evidence" value="ECO:0007669"/>
    <property type="project" value="InterPro"/>
</dbReference>
<organism evidence="13 14">
    <name type="scientific">Streptomyces alkaliterrae</name>
    <dbReference type="NCBI Taxonomy" id="2213162"/>
    <lineage>
        <taxon>Bacteria</taxon>
        <taxon>Bacillati</taxon>
        <taxon>Actinomycetota</taxon>
        <taxon>Actinomycetes</taxon>
        <taxon>Kitasatosporales</taxon>
        <taxon>Streptomycetaceae</taxon>
        <taxon>Streptomyces</taxon>
    </lineage>
</organism>
<dbReference type="FunFam" id="3.40.50.12780:FF:000012">
    <property type="entry name" value="Non-ribosomal peptide synthetase"/>
    <property type="match status" value="1"/>
</dbReference>
<evidence type="ECO:0000256" key="6">
    <source>
        <dbReference type="ARBA" id="ARBA00022553"/>
    </source>
</evidence>
<feature type="region of interest" description="Disordered" evidence="11">
    <location>
        <begin position="1692"/>
        <end position="1723"/>
    </location>
</feature>
<dbReference type="PROSITE" id="PS50075">
    <property type="entry name" value="CARRIER"/>
    <property type="match status" value="1"/>
</dbReference>
<name>A0A7W3WVN7_9ACTN</name>
<dbReference type="PANTHER" id="PTHR45527:SF10">
    <property type="entry name" value="PYOCHELIN SYNTHASE PCHF"/>
    <property type="match status" value="1"/>
</dbReference>
<feature type="region of interest" description="Disordered" evidence="11">
    <location>
        <begin position="2038"/>
        <end position="2068"/>
    </location>
</feature>
<dbReference type="Pfam" id="PF00550">
    <property type="entry name" value="PP-binding"/>
    <property type="match status" value="2"/>
</dbReference>
<dbReference type="PROSITE" id="PS00455">
    <property type="entry name" value="AMP_BINDING"/>
    <property type="match status" value="2"/>
</dbReference>
<dbReference type="FunFam" id="3.30.559.30:FF:000006">
    <property type="entry name" value="Yersiniabactin polyketide/non-ribosomal peptide synthetase"/>
    <property type="match status" value="1"/>
</dbReference>
<dbReference type="RefSeq" id="WP_181356308.1">
    <property type="nucleotide sequence ID" value="NZ_JABJXA010000048.1"/>
</dbReference>
<dbReference type="EMBL" id="JABJXA010000048">
    <property type="protein sequence ID" value="MBB1259267.1"/>
    <property type="molecule type" value="Genomic_DNA"/>
</dbReference>
<evidence type="ECO:0000256" key="11">
    <source>
        <dbReference type="SAM" id="MobiDB-lite"/>
    </source>
</evidence>
<feature type="region of interest" description="Disordered" evidence="11">
    <location>
        <begin position="583"/>
        <end position="608"/>
    </location>
</feature>
<evidence type="ECO:0000256" key="2">
    <source>
        <dbReference type="ARBA" id="ARBA00005102"/>
    </source>
</evidence>
<dbReference type="Gene3D" id="3.30.559.10">
    <property type="entry name" value="Chloramphenicol acetyltransferase-like domain"/>
    <property type="match status" value="1"/>
</dbReference>
<evidence type="ECO:0000256" key="1">
    <source>
        <dbReference type="ARBA" id="ARBA00001957"/>
    </source>
</evidence>
<dbReference type="SUPFAM" id="SSF55469">
    <property type="entry name" value="FMN-dependent nitroreductase-like"/>
    <property type="match status" value="1"/>
</dbReference>
<evidence type="ECO:0000259" key="12">
    <source>
        <dbReference type="PROSITE" id="PS50075"/>
    </source>
</evidence>
<dbReference type="GO" id="GO:0006631">
    <property type="term" value="P:fatty acid metabolic process"/>
    <property type="evidence" value="ECO:0007669"/>
    <property type="project" value="UniProtKB-KW"/>
</dbReference>
<dbReference type="GO" id="GO:0043041">
    <property type="term" value="P:amino acid activation for nonribosomal peptide biosynthetic process"/>
    <property type="evidence" value="ECO:0007669"/>
    <property type="project" value="TreeGrafter"/>
</dbReference>
<keyword evidence="6" id="KW-0597">Phosphoprotein</keyword>
<evidence type="ECO:0000256" key="5">
    <source>
        <dbReference type="ARBA" id="ARBA00022450"/>
    </source>
</evidence>
<feature type="compositionally biased region" description="Low complexity" evidence="11">
    <location>
        <begin position="1895"/>
        <end position="1911"/>
    </location>
</feature>
<evidence type="ECO:0000256" key="4">
    <source>
        <dbReference type="ARBA" id="ARBA00016743"/>
    </source>
</evidence>
<dbReference type="Gene3D" id="3.30.300.30">
    <property type="match status" value="2"/>
</dbReference>
<evidence type="ECO:0000256" key="3">
    <source>
        <dbReference type="ARBA" id="ARBA00007380"/>
    </source>
</evidence>
<dbReference type="InterPro" id="IPR036736">
    <property type="entry name" value="ACP-like_sf"/>
</dbReference>
<dbReference type="InterPro" id="IPR001242">
    <property type="entry name" value="Condensation_dom"/>
</dbReference>
<dbReference type="InterPro" id="IPR020806">
    <property type="entry name" value="PKS_PP-bd"/>
</dbReference>
<dbReference type="SUPFAM" id="SSF56801">
    <property type="entry name" value="Acetyl-CoA synthetase-like"/>
    <property type="match status" value="2"/>
</dbReference>
<dbReference type="SMART" id="SM00823">
    <property type="entry name" value="PKS_PP"/>
    <property type="match status" value="2"/>
</dbReference>
<gene>
    <name evidence="13" type="ORF">H3147_10505</name>
</gene>
<feature type="compositionally biased region" description="Low complexity" evidence="11">
    <location>
        <begin position="594"/>
        <end position="608"/>
    </location>
</feature>
<dbReference type="SUPFAM" id="SSF47336">
    <property type="entry name" value="ACP-like"/>
    <property type="match status" value="2"/>
</dbReference>
<keyword evidence="8" id="KW-0276">Fatty acid metabolism</keyword>
<dbReference type="FunFam" id="3.30.559.10:FF:000023">
    <property type="entry name" value="Non-ribosomal peptide synthetase"/>
    <property type="match status" value="1"/>
</dbReference>
<protein>
    <recommendedName>
        <fullName evidence="4">Phenyloxazoline synthase MbtB</fullName>
    </recommendedName>
    <alternativeName>
        <fullName evidence="10">Mycobactin synthetase protein B</fullName>
    </alternativeName>
</protein>
<dbReference type="InterPro" id="IPR020845">
    <property type="entry name" value="AMP-binding_CS"/>
</dbReference>
<dbReference type="GO" id="GO:0005737">
    <property type="term" value="C:cytoplasm"/>
    <property type="evidence" value="ECO:0007669"/>
    <property type="project" value="TreeGrafter"/>
</dbReference>
<dbReference type="InterPro" id="IPR040097">
    <property type="entry name" value="FAAL/FAAC"/>
</dbReference>
<dbReference type="GO" id="GO:0017000">
    <property type="term" value="P:antibiotic biosynthetic process"/>
    <property type="evidence" value="ECO:0007669"/>
    <property type="project" value="UniProtKB-ARBA"/>
</dbReference>
<comment type="pathway">
    <text evidence="2">Siderophore biosynthesis; mycobactin biosynthesis.</text>
</comment>
<proteinExistence type="inferred from homology"/>
<evidence type="ECO:0000256" key="10">
    <source>
        <dbReference type="ARBA" id="ARBA00033440"/>
    </source>
</evidence>
<dbReference type="GO" id="GO:0016491">
    <property type="term" value="F:oxidoreductase activity"/>
    <property type="evidence" value="ECO:0007669"/>
    <property type="project" value="InterPro"/>
</dbReference>
<dbReference type="InterPro" id="IPR009081">
    <property type="entry name" value="PP-bd_ACP"/>
</dbReference>
<dbReference type="InterPro" id="IPR045851">
    <property type="entry name" value="AMP-bd_C_sf"/>
</dbReference>
<evidence type="ECO:0000313" key="14">
    <source>
        <dbReference type="Proteomes" id="UP000517765"/>
    </source>
</evidence>
<keyword evidence="9" id="KW-0443">Lipid metabolism</keyword>
<evidence type="ECO:0000256" key="8">
    <source>
        <dbReference type="ARBA" id="ARBA00022832"/>
    </source>
</evidence>
<dbReference type="InterPro" id="IPR023213">
    <property type="entry name" value="CAT-like_dom_sf"/>
</dbReference>
<comment type="similarity">
    <text evidence="3">Belongs to the ATP-dependent AMP-binding enzyme family. MbtB subfamily.</text>
</comment>
<keyword evidence="5" id="KW-0596">Phosphopantetheine</keyword>
<dbReference type="GO" id="GO:0031177">
    <property type="term" value="F:phosphopantetheine binding"/>
    <property type="evidence" value="ECO:0007669"/>
    <property type="project" value="InterPro"/>
</dbReference>
<dbReference type="Gene3D" id="3.30.559.30">
    <property type="entry name" value="Nonribosomal peptide synthetase, condensation domain"/>
    <property type="match status" value="1"/>
</dbReference>
<dbReference type="Pfam" id="PF00668">
    <property type="entry name" value="Condensation"/>
    <property type="match status" value="1"/>
</dbReference>
<dbReference type="PANTHER" id="PTHR45527">
    <property type="entry name" value="NONRIBOSOMAL PEPTIDE SYNTHETASE"/>
    <property type="match status" value="1"/>
</dbReference>
<dbReference type="InterPro" id="IPR057737">
    <property type="entry name" value="Condensation_MtbB-like"/>
</dbReference>
<dbReference type="SUPFAM" id="SSF52777">
    <property type="entry name" value="CoA-dependent acyltransferases"/>
    <property type="match status" value="2"/>
</dbReference>
<keyword evidence="7" id="KW-0436">Ligase</keyword>
<reference evidence="14" key="1">
    <citation type="submission" date="2020-05" db="EMBL/GenBank/DDBJ databases">
        <title>Classification of alakaliphilic streptomycetes isolated from an alkaline soil next to Lonar Crater, India and a proposal for the recognition of Streptomyces alkaliterrae sp. nov.</title>
        <authorList>
            <person name="Golinska P."/>
        </authorList>
    </citation>
    <scope>NUCLEOTIDE SEQUENCE [LARGE SCALE GENOMIC DNA]</scope>
    <source>
        <strain evidence="14">OF8</strain>
    </source>
</reference>
<dbReference type="InterPro" id="IPR000873">
    <property type="entry name" value="AMP-dep_synth/lig_dom"/>
</dbReference>
<dbReference type="Proteomes" id="UP000517765">
    <property type="component" value="Unassembled WGS sequence"/>
</dbReference>
<dbReference type="GO" id="GO:0071766">
    <property type="term" value="P:Actinobacterium-type cell wall biogenesis"/>
    <property type="evidence" value="ECO:0007669"/>
    <property type="project" value="UniProtKB-ARBA"/>
</dbReference>
<dbReference type="FunFam" id="3.40.50.12780:FF:000013">
    <property type="entry name" value="Long-chain-fatty-acid--AMP ligase FadD32"/>
    <property type="match status" value="1"/>
</dbReference>
<feature type="compositionally biased region" description="Low complexity" evidence="11">
    <location>
        <begin position="1702"/>
        <end position="1711"/>
    </location>
</feature>
<evidence type="ECO:0000256" key="9">
    <source>
        <dbReference type="ARBA" id="ARBA00023098"/>
    </source>
</evidence>
<comment type="cofactor">
    <cofactor evidence="1">
        <name>pantetheine 4'-phosphate</name>
        <dbReference type="ChEBI" id="CHEBI:47942"/>
    </cofactor>
</comment>
<dbReference type="Pfam" id="PF00501">
    <property type="entry name" value="AMP-binding"/>
    <property type="match status" value="2"/>
</dbReference>
<dbReference type="Gene3D" id="1.10.1200.10">
    <property type="entry name" value="ACP-like"/>
    <property type="match status" value="2"/>
</dbReference>
<evidence type="ECO:0000313" key="13">
    <source>
        <dbReference type="EMBL" id="MBB1259267.1"/>
    </source>
</evidence>
<comment type="caution">
    <text evidence="13">The sequence shown here is derived from an EMBL/GenBank/DDBJ whole genome shotgun (WGS) entry which is preliminary data.</text>
</comment>
<dbReference type="InterPro" id="IPR010071">
    <property type="entry name" value="AA_adenyl_dom"/>
</dbReference>
<dbReference type="GO" id="GO:0016874">
    <property type="term" value="F:ligase activity"/>
    <property type="evidence" value="ECO:0007669"/>
    <property type="project" value="UniProtKB-KW"/>
</dbReference>
<dbReference type="PROSITE" id="PS00012">
    <property type="entry name" value="PHOSPHOPANTETHEINE"/>
    <property type="match status" value="1"/>
</dbReference>
<dbReference type="InterPro" id="IPR042099">
    <property type="entry name" value="ANL_N_sf"/>
</dbReference>
<dbReference type="CDD" id="cd19535">
    <property type="entry name" value="Cyc_NRPS"/>
    <property type="match status" value="1"/>
</dbReference>